<sequence>MVDRPKSAARQPLKVGIGAVFVDNDDDAHVDGRPIPIDSWPKDKAALSFGTRCASLAEEHRKGKGRRRDRPNDESVRDKLNISRLVALHLALKEFFSPSFHPFIVGKYAK</sequence>
<reference evidence="2" key="2">
    <citation type="submission" date="2020-10" db="UniProtKB">
        <authorList>
            <consortium name="WormBaseParasite"/>
        </authorList>
    </citation>
    <scope>IDENTIFICATION</scope>
</reference>
<keyword evidence="1" id="KW-1185">Reference proteome</keyword>
<reference evidence="1" key="1">
    <citation type="journal article" date="2013" name="Genetics">
        <title>The draft genome and transcriptome of Panagrellus redivivus are shaped by the harsh demands of a free-living lifestyle.</title>
        <authorList>
            <person name="Srinivasan J."/>
            <person name="Dillman A.R."/>
            <person name="Macchietto M.G."/>
            <person name="Heikkinen L."/>
            <person name="Lakso M."/>
            <person name="Fracchia K.M."/>
            <person name="Antoshechkin I."/>
            <person name="Mortazavi A."/>
            <person name="Wong G."/>
            <person name="Sternberg P.W."/>
        </authorList>
    </citation>
    <scope>NUCLEOTIDE SEQUENCE [LARGE SCALE GENOMIC DNA]</scope>
    <source>
        <strain evidence="1">MT8872</strain>
    </source>
</reference>
<evidence type="ECO:0000313" key="1">
    <source>
        <dbReference type="Proteomes" id="UP000492821"/>
    </source>
</evidence>
<dbReference type="AlphaFoldDB" id="A0A7E4URG5"/>
<proteinExistence type="predicted"/>
<protein>
    <submittedName>
        <fullName evidence="2">Uncharacterized protein</fullName>
    </submittedName>
</protein>
<name>A0A7E4URG5_PANRE</name>
<dbReference type="Proteomes" id="UP000492821">
    <property type="component" value="Unassembled WGS sequence"/>
</dbReference>
<organism evidence="1 2">
    <name type="scientific">Panagrellus redivivus</name>
    <name type="common">Microworm</name>
    <dbReference type="NCBI Taxonomy" id="6233"/>
    <lineage>
        <taxon>Eukaryota</taxon>
        <taxon>Metazoa</taxon>
        <taxon>Ecdysozoa</taxon>
        <taxon>Nematoda</taxon>
        <taxon>Chromadorea</taxon>
        <taxon>Rhabditida</taxon>
        <taxon>Tylenchina</taxon>
        <taxon>Panagrolaimomorpha</taxon>
        <taxon>Panagrolaimoidea</taxon>
        <taxon>Panagrolaimidae</taxon>
        <taxon>Panagrellus</taxon>
    </lineage>
</organism>
<dbReference type="WBParaSite" id="Pan_g11804.t1">
    <property type="protein sequence ID" value="Pan_g11804.t1"/>
    <property type="gene ID" value="Pan_g11804"/>
</dbReference>
<accession>A0A7E4URG5</accession>
<evidence type="ECO:0000313" key="2">
    <source>
        <dbReference type="WBParaSite" id="Pan_g11804.t1"/>
    </source>
</evidence>